<proteinExistence type="predicted"/>
<dbReference type="PANTHER" id="PTHR36840">
    <property type="entry name" value="BLL5714 PROTEIN"/>
    <property type="match status" value="1"/>
</dbReference>
<gene>
    <name evidence="2" type="ORF">CcCBS67573_g07404</name>
</gene>
<name>A0A507EUM8_9FUNG</name>
<feature type="transmembrane region" description="Helical" evidence="1">
    <location>
        <begin position="443"/>
        <end position="460"/>
    </location>
</feature>
<feature type="transmembrane region" description="Helical" evidence="1">
    <location>
        <begin position="299"/>
        <end position="321"/>
    </location>
</feature>
<feature type="transmembrane region" description="Helical" evidence="1">
    <location>
        <begin position="369"/>
        <end position="387"/>
    </location>
</feature>
<dbReference type="Proteomes" id="UP000320333">
    <property type="component" value="Unassembled WGS sequence"/>
</dbReference>
<evidence type="ECO:0000313" key="3">
    <source>
        <dbReference type="Proteomes" id="UP000320333"/>
    </source>
</evidence>
<dbReference type="PANTHER" id="PTHR36840:SF1">
    <property type="entry name" value="BLL5714 PROTEIN"/>
    <property type="match status" value="1"/>
</dbReference>
<keyword evidence="1" id="KW-1133">Transmembrane helix</keyword>
<dbReference type="STRING" id="246404.A0A507EUM8"/>
<organism evidence="2 3">
    <name type="scientific">Chytriomyces confervae</name>
    <dbReference type="NCBI Taxonomy" id="246404"/>
    <lineage>
        <taxon>Eukaryota</taxon>
        <taxon>Fungi</taxon>
        <taxon>Fungi incertae sedis</taxon>
        <taxon>Chytridiomycota</taxon>
        <taxon>Chytridiomycota incertae sedis</taxon>
        <taxon>Chytridiomycetes</taxon>
        <taxon>Chytridiales</taxon>
        <taxon>Chytriomycetaceae</taxon>
        <taxon>Chytriomyces</taxon>
    </lineage>
</organism>
<sequence>MESDDTPTCNIHTCFRLRNGWVKVIQELSVSPEYLANEYNGVLKVVVLGSSEHENALAERIAEIETKLSTIASSNVFLTSYSEDASNSDNQEAECTAEGTSRITEAMELKKCQLVMAKLRDEMSIRTTELNFIRENCHNHHEQLDTPSTLDEDELLDIPHSPSMDETGDDTIAYESSLPSLAGISASDVITVTHKTFGEIGMMRDYNIKHRDDKLFRKPRIRQFFIGNVLHRSSDELRSNWTEIFVDLVYVGVLAKATALLAYEQSWEEFYKYFLLVTPSIGIWNQFTKYNNQFYHEDLYYKFTTNVIIIAFIMMGNSMAYTFDPSPELNTSAIFLISYACGRLFFLISQTVVVYTFNRNFWPFVATQVSAQCLVLIPYFVLLGFPVNGTPERLSLRASIWTVGALLDLLLPMLSIAAWAFLGPVMDSSYRVAVNIEHFAERQGALFGISLGVVAVSFLYDTRSTSLQNGAGLMVMAVTIGVNLNHMYYRSEGGTHYKHALRRAWYTGVIWQFTHTPLVMATLSLGAIITAMITVTFNKAEQLESNLKLRADHKNIFFISLAMIYASFLILKIVHQEAAPSAASASDRGANMLLQKQTGKRRRRSRRVRVPNVTQTGKIVLLSGWIVLILGLGLGLSEEYWTPDRMLGFATGVTLASVVIMEWSVLKRAKKSNQAE</sequence>
<evidence type="ECO:0000256" key="1">
    <source>
        <dbReference type="SAM" id="Phobius"/>
    </source>
</evidence>
<dbReference type="OrthoDB" id="191995at2759"/>
<evidence type="ECO:0000313" key="2">
    <source>
        <dbReference type="EMBL" id="TPX67789.1"/>
    </source>
</evidence>
<feature type="transmembrane region" description="Helical" evidence="1">
    <location>
        <begin position="466"/>
        <end position="488"/>
    </location>
</feature>
<feature type="transmembrane region" description="Helical" evidence="1">
    <location>
        <begin position="399"/>
        <end position="422"/>
    </location>
</feature>
<accession>A0A507EUM8</accession>
<comment type="caution">
    <text evidence="2">The sequence shown here is derived from an EMBL/GenBank/DDBJ whole genome shotgun (WGS) entry which is preliminary data.</text>
</comment>
<feature type="transmembrane region" description="Helical" evidence="1">
    <location>
        <begin position="555"/>
        <end position="574"/>
    </location>
</feature>
<dbReference type="AlphaFoldDB" id="A0A507EUM8"/>
<dbReference type="InterPro" id="IPR010640">
    <property type="entry name" value="Low_temperature_requirement_A"/>
</dbReference>
<protein>
    <submittedName>
        <fullName evidence="2">Uncharacterized protein</fullName>
    </submittedName>
</protein>
<feature type="transmembrane region" description="Helical" evidence="1">
    <location>
        <begin position="646"/>
        <end position="666"/>
    </location>
</feature>
<reference evidence="2 3" key="1">
    <citation type="journal article" date="2019" name="Sci. Rep.">
        <title>Comparative genomics of chytrid fungi reveal insights into the obligate biotrophic and pathogenic lifestyle of Synchytrium endobioticum.</title>
        <authorList>
            <person name="van de Vossenberg B.T.L.H."/>
            <person name="Warris S."/>
            <person name="Nguyen H.D.T."/>
            <person name="van Gent-Pelzer M.P.E."/>
            <person name="Joly D.L."/>
            <person name="van de Geest H.C."/>
            <person name="Bonants P.J.M."/>
            <person name="Smith D.S."/>
            <person name="Levesque C.A."/>
            <person name="van der Lee T.A.J."/>
        </authorList>
    </citation>
    <scope>NUCLEOTIDE SEQUENCE [LARGE SCALE GENOMIC DNA]</scope>
    <source>
        <strain evidence="2 3">CBS 675.73</strain>
    </source>
</reference>
<keyword evidence="1" id="KW-0472">Membrane</keyword>
<dbReference type="Pfam" id="PF06772">
    <property type="entry name" value="LtrA"/>
    <property type="match status" value="1"/>
</dbReference>
<dbReference type="EMBL" id="QEAP01000383">
    <property type="protein sequence ID" value="TPX67789.1"/>
    <property type="molecule type" value="Genomic_DNA"/>
</dbReference>
<feature type="transmembrane region" description="Helical" evidence="1">
    <location>
        <begin position="333"/>
        <end position="357"/>
    </location>
</feature>
<keyword evidence="1" id="KW-0812">Transmembrane</keyword>
<keyword evidence="3" id="KW-1185">Reference proteome</keyword>
<feature type="transmembrane region" description="Helical" evidence="1">
    <location>
        <begin position="509"/>
        <end position="535"/>
    </location>
</feature>
<feature type="transmembrane region" description="Helical" evidence="1">
    <location>
        <begin position="610"/>
        <end position="634"/>
    </location>
</feature>